<name>A0A933LR78_UNCTE</name>
<dbReference type="InterPro" id="IPR006091">
    <property type="entry name" value="Acyl-CoA_Oxase/DH_mid-dom"/>
</dbReference>
<dbReference type="FunFam" id="1.20.140.10:FF:000001">
    <property type="entry name" value="Acyl-CoA dehydrogenase"/>
    <property type="match status" value="1"/>
</dbReference>
<accession>A0A933LR78</accession>
<dbReference type="Pfam" id="PF02771">
    <property type="entry name" value="Acyl-CoA_dh_N"/>
    <property type="match status" value="1"/>
</dbReference>
<keyword evidence="4" id="KW-0101">Branched-chain amino acid catabolism</keyword>
<dbReference type="InterPro" id="IPR037069">
    <property type="entry name" value="AcylCoA_DH/ox_N_sf"/>
</dbReference>
<dbReference type="Pfam" id="PF02770">
    <property type="entry name" value="Acyl-CoA_dh_M"/>
    <property type="match status" value="1"/>
</dbReference>
<evidence type="ECO:0000259" key="9">
    <source>
        <dbReference type="Pfam" id="PF00441"/>
    </source>
</evidence>
<keyword evidence="5 8" id="KW-0285">Flavoprotein</keyword>
<dbReference type="InterPro" id="IPR006089">
    <property type="entry name" value="Acyl-CoA_DH_CS"/>
</dbReference>
<evidence type="ECO:0000313" key="13">
    <source>
        <dbReference type="Proteomes" id="UP000772181"/>
    </source>
</evidence>
<feature type="domain" description="Acyl-CoA dehydrogenase/oxidase N-terminal" evidence="11">
    <location>
        <begin position="7"/>
        <end position="116"/>
    </location>
</feature>
<keyword evidence="6 8" id="KW-0274">FAD</keyword>
<evidence type="ECO:0000256" key="5">
    <source>
        <dbReference type="ARBA" id="ARBA00022630"/>
    </source>
</evidence>
<feature type="domain" description="Acyl-CoA dehydrogenase/oxidase C-terminal" evidence="9">
    <location>
        <begin position="231"/>
        <end position="376"/>
    </location>
</feature>
<dbReference type="GO" id="GO:0003995">
    <property type="term" value="F:acyl-CoA dehydrogenase activity"/>
    <property type="evidence" value="ECO:0007669"/>
    <property type="project" value="InterPro"/>
</dbReference>
<dbReference type="PIRSF" id="PIRSF016578">
    <property type="entry name" value="HsaA"/>
    <property type="match status" value="1"/>
</dbReference>
<dbReference type="InterPro" id="IPR036250">
    <property type="entry name" value="AcylCo_DH-like_C"/>
</dbReference>
<dbReference type="AlphaFoldDB" id="A0A933LR78"/>
<evidence type="ECO:0000256" key="3">
    <source>
        <dbReference type="ARBA" id="ARBA00009347"/>
    </source>
</evidence>
<dbReference type="GO" id="GO:0009083">
    <property type="term" value="P:branched-chain amino acid catabolic process"/>
    <property type="evidence" value="ECO:0007669"/>
    <property type="project" value="UniProtKB-KW"/>
</dbReference>
<dbReference type="Gene3D" id="1.20.140.10">
    <property type="entry name" value="Butyryl-CoA Dehydrogenase, subunit A, domain 3"/>
    <property type="match status" value="1"/>
</dbReference>
<dbReference type="InterPro" id="IPR054641">
    <property type="entry name" value="GlutCoADH_Des"/>
</dbReference>
<protein>
    <submittedName>
        <fullName evidence="12">Acyl-CoA dehydrogenase family protein</fullName>
    </submittedName>
</protein>
<dbReference type="PANTHER" id="PTHR43884">
    <property type="entry name" value="ACYL-COA DEHYDROGENASE"/>
    <property type="match status" value="1"/>
</dbReference>
<evidence type="ECO:0000256" key="4">
    <source>
        <dbReference type="ARBA" id="ARBA00022456"/>
    </source>
</evidence>
<feature type="domain" description="Acyl-CoA oxidase/dehydrogenase middle" evidence="10">
    <location>
        <begin position="122"/>
        <end position="216"/>
    </location>
</feature>
<evidence type="ECO:0000256" key="7">
    <source>
        <dbReference type="ARBA" id="ARBA00023002"/>
    </source>
</evidence>
<evidence type="ECO:0000259" key="11">
    <source>
        <dbReference type="Pfam" id="PF02771"/>
    </source>
</evidence>
<dbReference type="NCBIfam" id="NF045552">
    <property type="entry name" value="GlutCoADH_Des"/>
    <property type="match status" value="1"/>
</dbReference>
<dbReference type="FunFam" id="2.40.110.10:FF:000001">
    <property type="entry name" value="Acyl-CoA dehydrogenase, mitochondrial"/>
    <property type="match status" value="1"/>
</dbReference>
<evidence type="ECO:0000313" key="12">
    <source>
        <dbReference type="EMBL" id="MBI4596474.1"/>
    </source>
</evidence>
<dbReference type="PROSITE" id="PS00072">
    <property type="entry name" value="ACYL_COA_DH_1"/>
    <property type="match status" value="1"/>
</dbReference>
<dbReference type="EMBL" id="JACQWF010000388">
    <property type="protein sequence ID" value="MBI4596474.1"/>
    <property type="molecule type" value="Genomic_DNA"/>
</dbReference>
<comment type="cofactor">
    <cofactor evidence="1 8">
        <name>FAD</name>
        <dbReference type="ChEBI" id="CHEBI:57692"/>
    </cofactor>
</comment>
<evidence type="ECO:0000259" key="10">
    <source>
        <dbReference type="Pfam" id="PF02770"/>
    </source>
</evidence>
<comment type="similarity">
    <text evidence="3 8">Belongs to the acyl-CoA dehydrogenase family.</text>
</comment>
<dbReference type="InterPro" id="IPR013786">
    <property type="entry name" value="AcylCoA_DH/ox_N"/>
</dbReference>
<dbReference type="InterPro" id="IPR046373">
    <property type="entry name" value="Acyl-CoA_Oxase/DH_mid-dom_sf"/>
</dbReference>
<dbReference type="Gene3D" id="2.40.110.10">
    <property type="entry name" value="Butyryl-CoA Dehydrogenase, subunit A, domain 2"/>
    <property type="match status" value="1"/>
</dbReference>
<proteinExistence type="inferred from homology"/>
<sequence length="386" mass="42727">MDFRLNEELVMLRKTVRDFADREIVPVVESDEKAHRFQRELVSRMGALGFLGCPIPEEYGGSGMGYLAHAIACEEVSRVSGSLRAAFNMQTMGTSLLIVNFGTEEQKKKYVPGLVNADLLGCFAITEPNAGSDTAAMSTVAIKEGDFYRLNGTKTWISFAPVADVAIVFAYTDRSQKHRGLSAFIIEMKSPGISVRPLEEKMGWHCSPTGQIFFEDARIPKDSLLGEEGLGFKIMMSDLNNTRLSASSGAVGACQGLIDESVKYSRQRIQFGQEIGQFQMVQEMIARMVVETEAARLLVYKCANQKDQGLVNNTLETSMAKYYSCDVASRVADLALQILGAYGYSSEYPVERYLRDAKLYQILEGSANIHKMIIATDALGYRKANR</sequence>
<comment type="caution">
    <text evidence="12">The sequence shown here is derived from an EMBL/GenBank/DDBJ whole genome shotgun (WGS) entry which is preliminary data.</text>
</comment>
<dbReference type="InterPro" id="IPR009075">
    <property type="entry name" value="AcylCo_DH/oxidase_C"/>
</dbReference>
<dbReference type="PANTHER" id="PTHR43884:SF12">
    <property type="entry name" value="ISOVALERYL-COA DEHYDROGENASE, MITOCHONDRIAL-RELATED"/>
    <property type="match status" value="1"/>
</dbReference>
<dbReference type="Pfam" id="PF00441">
    <property type="entry name" value="Acyl-CoA_dh_1"/>
    <property type="match status" value="1"/>
</dbReference>
<evidence type="ECO:0000256" key="8">
    <source>
        <dbReference type="RuleBase" id="RU362125"/>
    </source>
</evidence>
<evidence type="ECO:0000256" key="2">
    <source>
        <dbReference type="ARBA" id="ARBA00005109"/>
    </source>
</evidence>
<evidence type="ECO:0000256" key="1">
    <source>
        <dbReference type="ARBA" id="ARBA00001974"/>
    </source>
</evidence>
<dbReference type="FunFam" id="1.10.540.10:FF:000002">
    <property type="entry name" value="Acyl-CoA dehydrogenase FadE19"/>
    <property type="match status" value="1"/>
</dbReference>
<comment type="pathway">
    <text evidence="2">Amino-acid degradation; L-valine degradation.</text>
</comment>
<reference evidence="12" key="1">
    <citation type="submission" date="2020-07" db="EMBL/GenBank/DDBJ databases">
        <title>Huge and variable diversity of episymbiotic CPR bacteria and DPANN archaea in groundwater ecosystems.</title>
        <authorList>
            <person name="He C.Y."/>
            <person name="Keren R."/>
            <person name="Whittaker M."/>
            <person name="Farag I.F."/>
            <person name="Doudna J."/>
            <person name="Cate J.H.D."/>
            <person name="Banfield J.F."/>
        </authorList>
    </citation>
    <scope>NUCLEOTIDE SEQUENCE</scope>
    <source>
        <strain evidence="12">NC_groundwater_1482_Ag_S-0.65um_47_24</strain>
    </source>
</reference>
<dbReference type="GO" id="GO:0050660">
    <property type="term" value="F:flavin adenine dinucleotide binding"/>
    <property type="evidence" value="ECO:0007669"/>
    <property type="project" value="InterPro"/>
</dbReference>
<dbReference type="SUPFAM" id="SSF56645">
    <property type="entry name" value="Acyl-CoA dehydrogenase NM domain-like"/>
    <property type="match status" value="1"/>
</dbReference>
<gene>
    <name evidence="12" type="ORF">HY730_08885</name>
</gene>
<dbReference type="InterPro" id="IPR009100">
    <property type="entry name" value="AcylCoA_DH/oxidase_NM_dom_sf"/>
</dbReference>
<evidence type="ECO:0000256" key="6">
    <source>
        <dbReference type="ARBA" id="ARBA00022827"/>
    </source>
</evidence>
<keyword evidence="7 8" id="KW-0560">Oxidoreductase</keyword>
<dbReference type="Proteomes" id="UP000772181">
    <property type="component" value="Unassembled WGS sequence"/>
</dbReference>
<dbReference type="SUPFAM" id="SSF47203">
    <property type="entry name" value="Acyl-CoA dehydrogenase C-terminal domain-like"/>
    <property type="match status" value="1"/>
</dbReference>
<dbReference type="Gene3D" id="1.10.540.10">
    <property type="entry name" value="Acyl-CoA dehydrogenase/oxidase, N-terminal domain"/>
    <property type="match status" value="1"/>
</dbReference>
<organism evidence="12 13">
    <name type="scientific">Tectimicrobiota bacterium</name>
    <dbReference type="NCBI Taxonomy" id="2528274"/>
    <lineage>
        <taxon>Bacteria</taxon>
        <taxon>Pseudomonadati</taxon>
        <taxon>Nitrospinota/Tectimicrobiota group</taxon>
        <taxon>Candidatus Tectimicrobiota</taxon>
    </lineage>
</organism>